<keyword evidence="2 4" id="KW-0689">Ribosomal protein</keyword>
<name>A0A165YM66_9AGAM</name>
<feature type="domain" description="Small ribosomal subunit protein uS15 N-terminal" evidence="5">
    <location>
        <begin position="1"/>
        <end position="56"/>
    </location>
</feature>
<evidence type="ECO:0000313" key="6">
    <source>
        <dbReference type="EMBL" id="KZP09712.1"/>
    </source>
</evidence>
<reference evidence="6 7" key="1">
    <citation type="journal article" date="2016" name="Mol. Biol. Evol.">
        <title>Comparative Genomics of Early-Diverging Mushroom-Forming Fungi Provides Insights into the Origins of Lignocellulose Decay Capabilities.</title>
        <authorList>
            <person name="Nagy L.G."/>
            <person name="Riley R."/>
            <person name="Tritt A."/>
            <person name="Adam C."/>
            <person name="Daum C."/>
            <person name="Floudas D."/>
            <person name="Sun H."/>
            <person name="Yadav J.S."/>
            <person name="Pangilinan J."/>
            <person name="Larsson K.H."/>
            <person name="Matsuura K."/>
            <person name="Barry K."/>
            <person name="Labutti K."/>
            <person name="Kuo R."/>
            <person name="Ohm R.A."/>
            <person name="Bhattacharya S.S."/>
            <person name="Shirouzu T."/>
            <person name="Yoshinaga Y."/>
            <person name="Martin F.M."/>
            <person name="Grigoriev I.V."/>
            <person name="Hibbett D.S."/>
        </authorList>
    </citation>
    <scope>NUCLEOTIDE SEQUENCE [LARGE SCALE GENOMIC DNA]</scope>
    <source>
        <strain evidence="6 7">CBS 109695</strain>
    </source>
</reference>
<keyword evidence="3 4" id="KW-0687">Ribonucleoprotein</keyword>
<dbReference type="CDD" id="cd00353">
    <property type="entry name" value="Ribosomal_S15p_S13e"/>
    <property type="match status" value="1"/>
</dbReference>
<dbReference type="PROSITE" id="PS00362">
    <property type="entry name" value="RIBOSOMAL_S15"/>
    <property type="match status" value="1"/>
</dbReference>
<dbReference type="Proteomes" id="UP000076532">
    <property type="component" value="Unassembled WGS sequence"/>
</dbReference>
<protein>
    <submittedName>
        <fullName evidence="6">40S ribosomal protein S13</fullName>
    </submittedName>
</protein>
<dbReference type="AlphaFoldDB" id="A0A165YM66"/>
<dbReference type="GO" id="GO:0005730">
    <property type="term" value="C:nucleolus"/>
    <property type="evidence" value="ECO:0007669"/>
    <property type="project" value="TreeGrafter"/>
</dbReference>
<dbReference type="Gene3D" id="1.10.287.10">
    <property type="entry name" value="S15/NS1, RNA-binding"/>
    <property type="match status" value="1"/>
</dbReference>
<dbReference type="PANTHER" id="PTHR11885">
    <property type="entry name" value="RIBOSOMAL PROTEIN S15P/S13E"/>
    <property type="match status" value="1"/>
</dbReference>
<dbReference type="SMART" id="SM01387">
    <property type="entry name" value="Ribosomal_S15"/>
    <property type="match status" value="1"/>
</dbReference>
<dbReference type="GO" id="GO:0070181">
    <property type="term" value="F:small ribosomal subunit rRNA binding"/>
    <property type="evidence" value="ECO:0007669"/>
    <property type="project" value="TreeGrafter"/>
</dbReference>
<keyword evidence="7" id="KW-1185">Reference proteome</keyword>
<dbReference type="FunFam" id="4.10.860.130:FF:000001">
    <property type="entry name" value="40S ribosomal protein S13"/>
    <property type="match status" value="1"/>
</dbReference>
<evidence type="ECO:0000256" key="3">
    <source>
        <dbReference type="ARBA" id="ARBA00023274"/>
    </source>
</evidence>
<evidence type="ECO:0000256" key="4">
    <source>
        <dbReference type="RuleBase" id="RU003919"/>
    </source>
</evidence>
<proteinExistence type="inferred from homology"/>
<dbReference type="Gene3D" id="4.10.860.130">
    <property type="match status" value="1"/>
</dbReference>
<organism evidence="6 7">
    <name type="scientific">Athelia psychrophila</name>
    <dbReference type="NCBI Taxonomy" id="1759441"/>
    <lineage>
        <taxon>Eukaryota</taxon>
        <taxon>Fungi</taxon>
        <taxon>Dikarya</taxon>
        <taxon>Basidiomycota</taxon>
        <taxon>Agaricomycotina</taxon>
        <taxon>Agaricomycetes</taxon>
        <taxon>Agaricomycetidae</taxon>
        <taxon>Atheliales</taxon>
        <taxon>Atheliaceae</taxon>
        <taxon>Athelia</taxon>
    </lineage>
</organism>
<sequence>MGRMHDIHSVLRLSCPPAPTWLKTTSDDVVEHIIKLARKGLTPSSIGATLRDLHGIPQVRFVTENKILRVLKSNGLAPPISEDLWFLVKKAVTVRQHLEVNHKDKDSKFRLILIESRIHRLARY</sequence>
<dbReference type="InterPro" id="IPR023029">
    <property type="entry name" value="Ribosomal_uS15_arc_euk"/>
</dbReference>
<comment type="similarity">
    <text evidence="1 4">Belongs to the universal ribosomal protein uS15 family.</text>
</comment>
<dbReference type="GO" id="GO:0006412">
    <property type="term" value="P:translation"/>
    <property type="evidence" value="ECO:0007669"/>
    <property type="project" value="InterPro"/>
</dbReference>
<dbReference type="Pfam" id="PF08069">
    <property type="entry name" value="Ribosomal_S13_N"/>
    <property type="match status" value="1"/>
</dbReference>
<gene>
    <name evidence="6" type="ORF">FIBSPDRAFT_963748</name>
</gene>
<dbReference type="GO" id="GO:0003735">
    <property type="term" value="F:structural constituent of ribosome"/>
    <property type="evidence" value="ECO:0007669"/>
    <property type="project" value="InterPro"/>
</dbReference>
<dbReference type="SUPFAM" id="SSF47060">
    <property type="entry name" value="S15/NS1 RNA-binding domain"/>
    <property type="match status" value="1"/>
</dbReference>
<dbReference type="InterPro" id="IPR009068">
    <property type="entry name" value="uS15_NS1_RNA-bd_sf"/>
</dbReference>
<dbReference type="SMART" id="SM01386">
    <property type="entry name" value="Ribosomal_S13_N"/>
    <property type="match status" value="1"/>
</dbReference>
<dbReference type="InterPro" id="IPR000589">
    <property type="entry name" value="Ribosomal_uS15"/>
</dbReference>
<evidence type="ECO:0000259" key="5">
    <source>
        <dbReference type="SMART" id="SM01386"/>
    </source>
</evidence>
<dbReference type="STRING" id="436010.A0A165YM66"/>
<dbReference type="EMBL" id="KV417694">
    <property type="protein sequence ID" value="KZP09712.1"/>
    <property type="molecule type" value="Genomic_DNA"/>
</dbReference>
<accession>A0A165YM66</accession>
<dbReference type="GO" id="GO:0022627">
    <property type="term" value="C:cytosolic small ribosomal subunit"/>
    <property type="evidence" value="ECO:0007669"/>
    <property type="project" value="TreeGrafter"/>
</dbReference>
<dbReference type="InterPro" id="IPR012606">
    <property type="entry name" value="Ribosomal_uS15_N"/>
</dbReference>
<dbReference type="OrthoDB" id="623277at2759"/>
<evidence type="ECO:0000256" key="2">
    <source>
        <dbReference type="ARBA" id="ARBA00022980"/>
    </source>
</evidence>
<evidence type="ECO:0000256" key="1">
    <source>
        <dbReference type="ARBA" id="ARBA00008434"/>
    </source>
</evidence>
<evidence type="ECO:0000313" key="7">
    <source>
        <dbReference type="Proteomes" id="UP000076532"/>
    </source>
</evidence>
<dbReference type="PANTHER" id="PTHR11885:SF6">
    <property type="entry name" value="SMALL RIBOSOMAL SUBUNIT PROTEIN US15"/>
    <property type="match status" value="1"/>
</dbReference>
<dbReference type="Pfam" id="PF00312">
    <property type="entry name" value="Ribosomal_S15"/>
    <property type="match status" value="1"/>
</dbReference>